<evidence type="ECO:0000313" key="2">
    <source>
        <dbReference type="EMBL" id="MCR6544849.1"/>
    </source>
</evidence>
<feature type="transmembrane region" description="Helical" evidence="1">
    <location>
        <begin position="12"/>
        <end position="33"/>
    </location>
</feature>
<protein>
    <submittedName>
        <fullName evidence="2">Uncharacterized protein</fullName>
    </submittedName>
</protein>
<keyword evidence="1" id="KW-1133">Transmembrane helix</keyword>
<evidence type="ECO:0000313" key="3">
    <source>
        <dbReference type="Proteomes" id="UP001524944"/>
    </source>
</evidence>
<keyword evidence="1" id="KW-0472">Membrane</keyword>
<name>A0ABT1Y1W1_9FIRM</name>
<dbReference type="RefSeq" id="WP_089612405.1">
    <property type="nucleotide sequence ID" value="NZ_CP022121.1"/>
</dbReference>
<evidence type="ECO:0000256" key="1">
    <source>
        <dbReference type="SAM" id="Phobius"/>
    </source>
</evidence>
<accession>A0ABT1Y1W1</accession>
<reference evidence="2 3" key="1">
    <citation type="submission" date="2022-08" db="EMBL/GenBank/DDBJ databases">
        <title>Proteogenomics of the novel Dehalobacterium formicoaceticum strain EZ94 highlights a key role of methyltransferases during anaerobic dichloromethane degradation.</title>
        <authorList>
            <person name="Wasmund K."/>
        </authorList>
    </citation>
    <scope>NUCLEOTIDE SEQUENCE [LARGE SCALE GENOMIC DNA]</scope>
    <source>
        <strain evidence="2 3">EZ94</strain>
    </source>
</reference>
<comment type="caution">
    <text evidence="2">The sequence shown here is derived from an EMBL/GenBank/DDBJ whole genome shotgun (WGS) entry which is preliminary data.</text>
</comment>
<keyword evidence="3" id="KW-1185">Reference proteome</keyword>
<feature type="transmembrane region" description="Helical" evidence="1">
    <location>
        <begin position="90"/>
        <end position="108"/>
    </location>
</feature>
<gene>
    <name evidence="2" type="ORF">NVS47_04840</name>
</gene>
<organism evidence="2 3">
    <name type="scientific">Dehalobacterium formicoaceticum</name>
    <dbReference type="NCBI Taxonomy" id="51515"/>
    <lineage>
        <taxon>Bacteria</taxon>
        <taxon>Bacillati</taxon>
        <taxon>Bacillota</taxon>
        <taxon>Clostridia</taxon>
        <taxon>Eubacteriales</taxon>
        <taxon>Peptococcaceae</taxon>
        <taxon>Dehalobacterium</taxon>
    </lineage>
</organism>
<dbReference type="Proteomes" id="UP001524944">
    <property type="component" value="Unassembled WGS sequence"/>
</dbReference>
<keyword evidence="1" id="KW-0812">Transmembrane</keyword>
<proteinExistence type="predicted"/>
<sequence length="135" mass="14905">MITKTTNNRIILYLLLCSLFLSSFIIILNTGGVTSSDMFDISPLCGRSEHSSVNGGANTGLFDYLAAANTSMESFIFSVKQLRWLAAQNSLSTLIAIVIIQIACFIHYSRLSDQAYTQSYFSVVLSFLHKTDGMK</sequence>
<dbReference type="EMBL" id="JANPWE010000002">
    <property type="protein sequence ID" value="MCR6544849.1"/>
    <property type="molecule type" value="Genomic_DNA"/>
</dbReference>